<proteinExistence type="predicted"/>
<dbReference type="AlphaFoldDB" id="A0A1G7JL13"/>
<dbReference type="PANTHER" id="PTHR43845:SF1">
    <property type="entry name" value="BLR5969 PROTEIN"/>
    <property type="match status" value="1"/>
</dbReference>
<dbReference type="Gene3D" id="3.40.50.12780">
    <property type="entry name" value="N-terminal domain of ligase-like"/>
    <property type="match status" value="1"/>
</dbReference>
<name>A0A1G7JL13_9BRAD</name>
<dbReference type="SUPFAM" id="SSF56801">
    <property type="entry name" value="Acetyl-CoA synthetase-like"/>
    <property type="match status" value="1"/>
</dbReference>
<dbReference type="RefSeq" id="WP_210189637.1">
    <property type="nucleotide sequence ID" value="NZ_FMZW01000049.1"/>
</dbReference>
<evidence type="ECO:0000313" key="1">
    <source>
        <dbReference type="EMBL" id="SDF25637.1"/>
    </source>
</evidence>
<evidence type="ECO:0000313" key="2">
    <source>
        <dbReference type="Proteomes" id="UP000199245"/>
    </source>
</evidence>
<accession>A0A1G7JL13</accession>
<sequence>MLHPDIESLDYPAICRLQNERLTKLGQRLSERPDWVAHFAAAGMKPSDLTAEDGLAHAPFLDKSALHSRYPFPFLAAPMQSVGRFMATSVTTGLPVLFGMTEHDYGELLPYQMARVLTAAGVQRGQRAYQGYGYGVWIGGPALDVGFAALDCTTFPIGPGRGELVVKWLRDHSYDVASMSPL</sequence>
<organism evidence="1 2">
    <name type="scientific">Bradyrhizobium brasilense</name>
    <dbReference type="NCBI Taxonomy" id="1419277"/>
    <lineage>
        <taxon>Bacteria</taxon>
        <taxon>Pseudomonadati</taxon>
        <taxon>Pseudomonadota</taxon>
        <taxon>Alphaproteobacteria</taxon>
        <taxon>Hyphomicrobiales</taxon>
        <taxon>Nitrobacteraceae</taxon>
        <taxon>Bradyrhizobium</taxon>
    </lineage>
</organism>
<protein>
    <submittedName>
        <fullName evidence="1">Uncharacterized protein</fullName>
    </submittedName>
</protein>
<reference evidence="1 2" key="1">
    <citation type="submission" date="2016-10" db="EMBL/GenBank/DDBJ databases">
        <authorList>
            <person name="de Groot N.N."/>
        </authorList>
    </citation>
    <scope>NUCLEOTIDE SEQUENCE [LARGE SCALE GENOMIC DNA]</scope>
    <source>
        <strain evidence="1 2">R5</strain>
    </source>
</reference>
<dbReference type="Proteomes" id="UP000199245">
    <property type="component" value="Unassembled WGS sequence"/>
</dbReference>
<gene>
    <name evidence="1" type="ORF">SAMN05216337_104927</name>
</gene>
<dbReference type="PANTHER" id="PTHR43845">
    <property type="entry name" value="BLR5969 PROTEIN"/>
    <property type="match status" value="1"/>
</dbReference>
<dbReference type="EMBL" id="FMZW01000049">
    <property type="protein sequence ID" value="SDF25637.1"/>
    <property type="molecule type" value="Genomic_DNA"/>
</dbReference>
<dbReference type="InterPro" id="IPR042099">
    <property type="entry name" value="ANL_N_sf"/>
</dbReference>